<dbReference type="PROSITE" id="PS00211">
    <property type="entry name" value="ABC_TRANSPORTER_1"/>
    <property type="match status" value="1"/>
</dbReference>
<keyword evidence="5 7" id="KW-0067">ATP-binding</keyword>
<evidence type="ECO:0000313" key="8">
    <source>
        <dbReference type="Proteomes" id="UP000320314"/>
    </source>
</evidence>
<dbReference type="PANTHER" id="PTHR42781">
    <property type="entry name" value="SPERMIDINE/PUTRESCINE IMPORT ATP-BINDING PROTEIN POTA"/>
    <property type="match status" value="1"/>
</dbReference>
<dbReference type="InterPro" id="IPR017871">
    <property type="entry name" value="ABC_transporter-like_CS"/>
</dbReference>
<dbReference type="InterPro" id="IPR027417">
    <property type="entry name" value="P-loop_NTPase"/>
</dbReference>
<dbReference type="PANTHER" id="PTHR42781:SF4">
    <property type="entry name" value="SPERMIDINE_PUTRESCINE IMPORT ATP-BINDING PROTEIN POTA"/>
    <property type="match status" value="1"/>
</dbReference>
<dbReference type="RefSeq" id="WP_141165264.1">
    <property type="nucleotide sequence ID" value="NZ_VHLH01000001.1"/>
</dbReference>
<keyword evidence="4" id="KW-0547">Nucleotide-binding</keyword>
<organism evidence="7 8">
    <name type="scientific">Pararhizobium mangrovi</name>
    <dbReference type="NCBI Taxonomy" id="2590452"/>
    <lineage>
        <taxon>Bacteria</taxon>
        <taxon>Pseudomonadati</taxon>
        <taxon>Pseudomonadota</taxon>
        <taxon>Alphaproteobacteria</taxon>
        <taxon>Hyphomicrobiales</taxon>
        <taxon>Rhizobiaceae</taxon>
        <taxon>Rhizobium/Agrobacterium group</taxon>
        <taxon>Pararhizobium</taxon>
    </lineage>
</organism>
<evidence type="ECO:0000256" key="3">
    <source>
        <dbReference type="ARBA" id="ARBA00022448"/>
    </source>
</evidence>
<name>A0A506UI24_9HYPH</name>
<dbReference type="GO" id="GO:0043190">
    <property type="term" value="C:ATP-binding cassette (ABC) transporter complex"/>
    <property type="evidence" value="ECO:0007669"/>
    <property type="project" value="UniProtKB-ARBA"/>
</dbReference>
<keyword evidence="3" id="KW-0813">Transport</keyword>
<dbReference type="InterPro" id="IPR003439">
    <property type="entry name" value="ABC_transporter-like_ATP-bd"/>
</dbReference>
<dbReference type="InterPro" id="IPR003593">
    <property type="entry name" value="AAA+_ATPase"/>
</dbReference>
<sequence>MSDHVYLSLEALTLAYGDTVAVDGLDLSIAEGELITLLGPSGCGKTTTMRAVAGLLKPSSGRIMLDGRDVTRLGANKRQVGLVFQSYALFPHLSVYENVAFGLKLKGERGRDLEGHVMEGLKTVGLTQFASRKPAELSGGQQQRVSLARSMVMHPKVLLLDEPLSNLDARLRLEMRTELQRVQRETGVTMIFVTHDQGEALALADRIVLMKGGAVEQIGTPEDLYNRPKSAFVADFVGFENVFAVEDGKLRTADGAVPVSGTVPAGAAALAWRPAMVALGSGPHHGSVRGVSFAGGTREYLLDSSLGPIKAEADAALPVHDLGTTLAFDLPAERAAPLQRYA</sequence>
<dbReference type="SMART" id="SM00382">
    <property type="entry name" value="AAA"/>
    <property type="match status" value="1"/>
</dbReference>
<dbReference type="GO" id="GO:0140359">
    <property type="term" value="F:ABC-type transporter activity"/>
    <property type="evidence" value="ECO:0007669"/>
    <property type="project" value="UniProtKB-ARBA"/>
</dbReference>
<dbReference type="Pfam" id="PF00005">
    <property type="entry name" value="ABC_tran"/>
    <property type="match status" value="1"/>
</dbReference>
<dbReference type="EMBL" id="VHLH01000001">
    <property type="protein sequence ID" value="TPW32960.1"/>
    <property type="molecule type" value="Genomic_DNA"/>
</dbReference>
<protein>
    <submittedName>
        <fullName evidence="7">ABC transporter ATP-binding protein</fullName>
    </submittedName>
</protein>
<proteinExistence type="inferred from homology"/>
<reference evidence="7 8" key="1">
    <citation type="submission" date="2019-06" db="EMBL/GenBank/DDBJ databases">
        <authorList>
            <person name="Li M."/>
        </authorList>
    </citation>
    <scope>NUCLEOTIDE SEQUENCE [LARGE SCALE GENOMIC DNA]</scope>
    <source>
        <strain evidence="7 8">BGMRC6574</strain>
    </source>
</reference>
<evidence type="ECO:0000259" key="6">
    <source>
        <dbReference type="PROSITE" id="PS50893"/>
    </source>
</evidence>
<evidence type="ECO:0000256" key="5">
    <source>
        <dbReference type="ARBA" id="ARBA00022840"/>
    </source>
</evidence>
<dbReference type="GO" id="GO:0005524">
    <property type="term" value="F:ATP binding"/>
    <property type="evidence" value="ECO:0007669"/>
    <property type="project" value="UniProtKB-KW"/>
</dbReference>
<feature type="domain" description="ABC transporter" evidence="6">
    <location>
        <begin position="7"/>
        <end position="237"/>
    </location>
</feature>
<dbReference type="SUPFAM" id="SSF52540">
    <property type="entry name" value="P-loop containing nucleoside triphosphate hydrolases"/>
    <property type="match status" value="1"/>
</dbReference>
<comment type="subcellular location">
    <subcellularLocation>
        <location evidence="1">Cell inner membrane</location>
        <topology evidence="1">Peripheral membrane protein</topology>
    </subcellularLocation>
</comment>
<dbReference type="FunFam" id="3.40.50.300:FF:000042">
    <property type="entry name" value="Maltose/maltodextrin ABC transporter, ATP-binding protein"/>
    <property type="match status" value="1"/>
</dbReference>
<comment type="similarity">
    <text evidence="2">Belongs to the ABC transporter superfamily.</text>
</comment>
<keyword evidence="8" id="KW-1185">Reference proteome</keyword>
<dbReference type="OrthoDB" id="9802264at2"/>
<dbReference type="Gene3D" id="3.40.50.300">
    <property type="entry name" value="P-loop containing nucleotide triphosphate hydrolases"/>
    <property type="match status" value="1"/>
</dbReference>
<evidence type="ECO:0000313" key="7">
    <source>
        <dbReference type="EMBL" id="TPW32960.1"/>
    </source>
</evidence>
<comment type="caution">
    <text evidence="7">The sequence shown here is derived from an EMBL/GenBank/DDBJ whole genome shotgun (WGS) entry which is preliminary data.</text>
</comment>
<gene>
    <name evidence="7" type="ORF">FJU11_01715</name>
</gene>
<evidence type="ECO:0000256" key="2">
    <source>
        <dbReference type="ARBA" id="ARBA00005417"/>
    </source>
</evidence>
<dbReference type="InterPro" id="IPR050093">
    <property type="entry name" value="ABC_SmlMolc_Importer"/>
</dbReference>
<dbReference type="Proteomes" id="UP000320314">
    <property type="component" value="Unassembled WGS sequence"/>
</dbReference>
<dbReference type="PROSITE" id="PS50893">
    <property type="entry name" value="ABC_TRANSPORTER_2"/>
    <property type="match status" value="1"/>
</dbReference>
<evidence type="ECO:0000256" key="4">
    <source>
        <dbReference type="ARBA" id="ARBA00022741"/>
    </source>
</evidence>
<evidence type="ECO:0000256" key="1">
    <source>
        <dbReference type="ARBA" id="ARBA00004417"/>
    </source>
</evidence>
<dbReference type="GO" id="GO:0016887">
    <property type="term" value="F:ATP hydrolysis activity"/>
    <property type="evidence" value="ECO:0007669"/>
    <property type="project" value="InterPro"/>
</dbReference>
<accession>A0A506UI24</accession>
<dbReference type="AlphaFoldDB" id="A0A506UI24"/>